<dbReference type="InterPro" id="IPR055710">
    <property type="entry name" value="DUF7286"/>
</dbReference>
<organism evidence="2 3">
    <name type="scientific">Halobaculum litoreum</name>
    <dbReference type="NCBI Taxonomy" id="3031998"/>
    <lineage>
        <taxon>Archaea</taxon>
        <taxon>Methanobacteriati</taxon>
        <taxon>Methanobacteriota</taxon>
        <taxon>Stenosarchaea group</taxon>
        <taxon>Halobacteria</taxon>
        <taxon>Halobacteriales</taxon>
        <taxon>Haloferacaceae</taxon>
        <taxon>Halobaculum</taxon>
    </lineage>
</organism>
<evidence type="ECO:0000256" key="1">
    <source>
        <dbReference type="SAM" id="MobiDB-lite"/>
    </source>
</evidence>
<dbReference type="Pfam" id="PF23957">
    <property type="entry name" value="DUF7286"/>
    <property type="match status" value="1"/>
</dbReference>
<dbReference type="EMBL" id="JBHSZG010000001">
    <property type="protein sequence ID" value="MFC7136678.1"/>
    <property type="molecule type" value="Genomic_DNA"/>
</dbReference>
<gene>
    <name evidence="2" type="ORF">ACFQRB_09550</name>
</gene>
<name>A0ABD5XT28_9EURY</name>
<evidence type="ECO:0000313" key="3">
    <source>
        <dbReference type="Proteomes" id="UP001596368"/>
    </source>
</evidence>
<dbReference type="AlphaFoldDB" id="A0ABD5XT28"/>
<protein>
    <submittedName>
        <fullName evidence="2">Uncharacterized protein</fullName>
    </submittedName>
</protein>
<reference evidence="2 3" key="1">
    <citation type="journal article" date="2019" name="Int. J. Syst. Evol. Microbiol.">
        <title>The Global Catalogue of Microorganisms (GCM) 10K type strain sequencing project: providing services to taxonomists for standard genome sequencing and annotation.</title>
        <authorList>
            <consortium name="The Broad Institute Genomics Platform"/>
            <consortium name="The Broad Institute Genome Sequencing Center for Infectious Disease"/>
            <person name="Wu L."/>
            <person name="Ma J."/>
        </authorList>
    </citation>
    <scope>NUCLEOTIDE SEQUENCE [LARGE SCALE GENOMIC DNA]</scope>
    <source>
        <strain evidence="2 3">DT92</strain>
    </source>
</reference>
<evidence type="ECO:0000313" key="2">
    <source>
        <dbReference type="EMBL" id="MFC7136678.1"/>
    </source>
</evidence>
<keyword evidence="3" id="KW-1185">Reference proteome</keyword>
<sequence length="133" mass="13840">MLAGLPVAPVPGYWYATANVWDVEVAGAYPRFTLSAPAPGPDGADGRIRYVRDGSPVTLDVDGDGTADRLGRNERVAFRTWTVVVAVVPAGPAGVGDVNGDADERSPGWPCPWAVAADRPPDSRANCPATAPE</sequence>
<dbReference type="Proteomes" id="UP001596368">
    <property type="component" value="Unassembled WGS sequence"/>
</dbReference>
<feature type="region of interest" description="Disordered" evidence="1">
    <location>
        <begin position="92"/>
        <end position="133"/>
    </location>
</feature>
<proteinExistence type="predicted"/>
<accession>A0ABD5XT28</accession>
<comment type="caution">
    <text evidence="2">The sequence shown here is derived from an EMBL/GenBank/DDBJ whole genome shotgun (WGS) entry which is preliminary data.</text>
</comment>